<feature type="binding site" evidence="6">
    <location>
        <position position="159"/>
    </location>
    <ligand>
        <name>Mg(2+)</name>
        <dbReference type="ChEBI" id="CHEBI:18420"/>
    </ligand>
</feature>
<dbReference type="InterPro" id="IPR000715">
    <property type="entry name" value="Glycosyl_transferase_4"/>
</dbReference>
<keyword evidence="6" id="KW-0460">Magnesium</keyword>
<evidence type="ECO:0000313" key="8">
    <source>
        <dbReference type="EMBL" id="MST61731.1"/>
    </source>
</evidence>
<dbReference type="RefSeq" id="WP_154537120.1">
    <property type="nucleotide sequence ID" value="NZ_JAQYHJ010000063.1"/>
</dbReference>
<reference evidence="8 9" key="1">
    <citation type="submission" date="2019-08" db="EMBL/GenBank/DDBJ databases">
        <title>In-depth cultivation of the pig gut microbiome towards novel bacterial diversity and tailored functional studies.</title>
        <authorList>
            <person name="Wylensek D."/>
            <person name="Hitch T.C.A."/>
            <person name="Clavel T."/>
        </authorList>
    </citation>
    <scope>NUCLEOTIDE SEQUENCE [LARGE SCALE GENOMIC DNA]</scope>
    <source>
        <strain evidence="8 9">WCA-SAB-591-4A-A</strain>
    </source>
</reference>
<comment type="subcellular location">
    <subcellularLocation>
        <location evidence="1">Membrane</location>
        <topology evidence="1">Multi-pass membrane protein</topology>
    </subcellularLocation>
</comment>
<dbReference type="EMBL" id="VUNE01000001">
    <property type="protein sequence ID" value="MST61731.1"/>
    <property type="molecule type" value="Genomic_DNA"/>
</dbReference>
<dbReference type="Pfam" id="PF00953">
    <property type="entry name" value="Glycos_transf_4"/>
    <property type="match status" value="1"/>
</dbReference>
<sequence length="280" mass="31087">MYDYLMLLILFSLGISVTLISIQFIRQMLDNCGLVRQNYRGKMIPVGMGIVFIPPLLLNTIVLLFSNVAPERLIKILVVALGIISMSFVGIIDDAIGNRDVTGLKGHFSNLFKGELTTGAFKALIGGIVGLLISVTISKDISSIILGMLVIALSTNFMNLLDLRPGRAIKVYLFAIILCLFFCSVFERELMMLIVPAVIAYFYYDIKAMAMMGDAGSNVLGISLGIFIVISFNMYVQIFVLILLILVHLVAEKYSITKIIRNNKILNYIDEFGRNKGHDK</sequence>
<accession>A0A6N7X0S7</accession>
<evidence type="ECO:0000256" key="6">
    <source>
        <dbReference type="PIRSR" id="PIRSR600715-1"/>
    </source>
</evidence>
<evidence type="ECO:0000256" key="7">
    <source>
        <dbReference type="SAM" id="Phobius"/>
    </source>
</evidence>
<keyword evidence="3 7" id="KW-0812">Transmembrane</keyword>
<feature type="transmembrane region" description="Helical" evidence="7">
    <location>
        <begin position="224"/>
        <end position="251"/>
    </location>
</feature>
<comment type="caution">
    <text evidence="8">The sequence shown here is derived from an EMBL/GenBank/DDBJ whole genome shotgun (WGS) entry which is preliminary data.</text>
</comment>
<name>A0A6N7X0S7_9FIRM</name>
<comment type="cofactor">
    <cofactor evidence="6">
        <name>Mg(2+)</name>
        <dbReference type="ChEBI" id="CHEBI:18420"/>
    </cofactor>
</comment>
<evidence type="ECO:0000256" key="5">
    <source>
        <dbReference type="ARBA" id="ARBA00023136"/>
    </source>
</evidence>
<dbReference type="GO" id="GO:0046872">
    <property type="term" value="F:metal ion binding"/>
    <property type="evidence" value="ECO:0007669"/>
    <property type="project" value="UniProtKB-KW"/>
</dbReference>
<feature type="transmembrane region" description="Helical" evidence="7">
    <location>
        <begin position="6"/>
        <end position="25"/>
    </location>
</feature>
<proteinExistence type="predicted"/>
<feature type="transmembrane region" description="Helical" evidence="7">
    <location>
        <begin position="46"/>
        <end position="67"/>
    </location>
</feature>
<feature type="transmembrane region" description="Helical" evidence="7">
    <location>
        <begin position="141"/>
        <end position="159"/>
    </location>
</feature>
<keyword evidence="4 7" id="KW-1133">Transmembrane helix</keyword>
<protein>
    <submittedName>
        <fullName evidence="8">Glycosyl transferase</fullName>
    </submittedName>
</protein>
<feature type="transmembrane region" description="Helical" evidence="7">
    <location>
        <begin position="171"/>
        <end position="204"/>
    </location>
</feature>
<dbReference type="AlphaFoldDB" id="A0A6N7X0S7"/>
<keyword evidence="5 7" id="KW-0472">Membrane</keyword>
<organism evidence="8 9">
    <name type="scientific">Peptostreptococcus porci</name>
    <dbReference type="NCBI Taxonomy" id="2652282"/>
    <lineage>
        <taxon>Bacteria</taxon>
        <taxon>Bacillati</taxon>
        <taxon>Bacillota</taxon>
        <taxon>Clostridia</taxon>
        <taxon>Peptostreptococcales</taxon>
        <taxon>Peptostreptococcaceae</taxon>
        <taxon>Peptostreptococcus</taxon>
    </lineage>
</organism>
<gene>
    <name evidence="8" type="ORF">FYJ71_01925</name>
</gene>
<dbReference type="GO" id="GO:0016020">
    <property type="term" value="C:membrane"/>
    <property type="evidence" value="ECO:0007669"/>
    <property type="project" value="UniProtKB-SubCell"/>
</dbReference>
<keyword evidence="6" id="KW-0479">Metal-binding</keyword>
<evidence type="ECO:0000313" key="9">
    <source>
        <dbReference type="Proteomes" id="UP000440713"/>
    </source>
</evidence>
<feature type="transmembrane region" description="Helical" evidence="7">
    <location>
        <begin position="73"/>
        <end position="96"/>
    </location>
</feature>
<dbReference type="GO" id="GO:0016780">
    <property type="term" value="F:phosphotransferase activity, for other substituted phosphate groups"/>
    <property type="evidence" value="ECO:0007669"/>
    <property type="project" value="InterPro"/>
</dbReference>
<feature type="transmembrane region" description="Helical" evidence="7">
    <location>
        <begin position="116"/>
        <end position="135"/>
    </location>
</feature>
<dbReference type="Proteomes" id="UP000440713">
    <property type="component" value="Unassembled WGS sequence"/>
</dbReference>
<keyword evidence="2 8" id="KW-0808">Transferase</keyword>
<evidence type="ECO:0000256" key="4">
    <source>
        <dbReference type="ARBA" id="ARBA00022989"/>
    </source>
</evidence>
<evidence type="ECO:0000256" key="3">
    <source>
        <dbReference type="ARBA" id="ARBA00022692"/>
    </source>
</evidence>
<evidence type="ECO:0000256" key="2">
    <source>
        <dbReference type="ARBA" id="ARBA00022679"/>
    </source>
</evidence>
<evidence type="ECO:0000256" key="1">
    <source>
        <dbReference type="ARBA" id="ARBA00004141"/>
    </source>
</evidence>
<feature type="binding site" evidence="6">
    <location>
        <position position="214"/>
    </location>
    <ligand>
        <name>Mg(2+)</name>
        <dbReference type="ChEBI" id="CHEBI:18420"/>
    </ligand>
</feature>
<keyword evidence="9" id="KW-1185">Reference proteome</keyword>